<dbReference type="Proteomes" id="UP001231675">
    <property type="component" value="Unassembled WGS sequence"/>
</dbReference>
<dbReference type="Gene3D" id="3.40.50.300">
    <property type="entry name" value="P-loop containing nucleotide triphosphate hydrolases"/>
    <property type="match status" value="1"/>
</dbReference>
<protein>
    <recommendedName>
        <fullName evidence="4">Sulfotransferase</fullName>
    </recommendedName>
</protein>
<feature type="compositionally biased region" description="Low complexity" evidence="1">
    <location>
        <begin position="185"/>
        <end position="211"/>
    </location>
</feature>
<evidence type="ECO:0000313" key="2">
    <source>
        <dbReference type="EMBL" id="MDP9685377.1"/>
    </source>
</evidence>
<proteinExistence type="predicted"/>
<evidence type="ECO:0000313" key="3">
    <source>
        <dbReference type="Proteomes" id="UP001231675"/>
    </source>
</evidence>
<reference evidence="2 3" key="1">
    <citation type="submission" date="2023-07" db="EMBL/GenBank/DDBJ databases">
        <title>Sequencing the genomes of 1000 actinobacteria strains.</title>
        <authorList>
            <person name="Klenk H.-P."/>
        </authorList>
    </citation>
    <scope>NUCLEOTIDE SEQUENCE [LARGE SCALE GENOMIC DNA]</scope>
    <source>
        <strain evidence="2 3">DSM 40229</strain>
    </source>
</reference>
<keyword evidence="3" id="KW-1185">Reference proteome</keyword>
<feature type="compositionally biased region" description="Basic and acidic residues" evidence="1">
    <location>
        <begin position="174"/>
        <end position="183"/>
    </location>
</feature>
<comment type="caution">
    <text evidence="2">The sequence shown here is derived from an EMBL/GenBank/DDBJ whole genome shotgun (WGS) entry which is preliminary data.</text>
</comment>
<dbReference type="RefSeq" id="WP_189415573.1">
    <property type="nucleotide sequence ID" value="NZ_BMSM01000005.1"/>
</dbReference>
<feature type="compositionally biased region" description="Low complexity" evidence="1">
    <location>
        <begin position="1"/>
        <end position="16"/>
    </location>
</feature>
<organism evidence="2 3">
    <name type="scientific">Streptomyces griseoviridis</name>
    <dbReference type="NCBI Taxonomy" id="45398"/>
    <lineage>
        <taxon>Bacteria</taxon>
        <taxon>Bacillati</taxon>
        <taxon>Actinomycetota</taxon>
        <taxon>Actinomycetes</taxon>
        <taxon>Kitasatosporales</taxon>
        <taxon>Streptomycetaceae</taxon>
        <taxon>Streptomyces</taxon>
    </lineage>
</organism>
<feature type="region of interest" description="Disordered" evidence="1">
    <location>
        <begin position="174"/>
        <end position="211"/>
    </location>
</feature>
<name>A0ABT9LPB5_STRGD</name>
<dbReference type="InterPro" id="IPR027417">
    <property type="entry name" value="P-loop_NTPase"/>
</dbReference>
<feature type="region of interest" description="Disordered" evidence="1">
    <location>
        <begin position="1"/>
        <end position="40"/>
    </location>
</feature>
<gene>
    <name evidence="2" type="ORF">J2S47_005879</name>
</gene>
<dbReference type="EMBL" id="JAURUD010000001">
    <property type="protein sequence ID" value="MDP9685377.1"/>
    <property type="molecule type" value="Genomic_DNA"/>
</dbReference>
<sequence>MAQAVGPPRRNPAAVPAPRPAAEDSRAAPPAPRRVESPVFVPSSVRSGSTLLRVLLNSHSRVRAPHETHLRTARVQLSRPFTPKAVRALALDREELEHVVRDRVLHLEPGRSGKDPIVDKTPAGVHVRPRLRRCRPGARPIVLLRHLGAVAASLTARRATPDTDLPPRLRELARARGCRDRARPRGPGVSSRSLPCSRSDSARSGSSDRCP</sequence>
<accession>A0ABT9LPB5</accession>
<evidence type="ECO:0000256" key="1">
    <source>
        <dbReference type="SAM" id="MobiDB-lite"/>
    </source>
</evidence>
<dbReference type="SUPFAM" id="SSF52540">
    <property type="entry name" value="P-loop containing nucleoside triphosphate hydrolases"/>
    <property type="match status" value="1"/>
</dbReference>
<dbReference type="GeneID" id="91554859"/>
<dbReference type="Pfam" id="PF13469">
    <property type="entry name" value="Sulfotransfer_3"/>
    <property type="match status" value="1"/>
</dbReference>
<evidence type="ECO:0008006" key="4">
    <source>
        <dbReference type="Google" id="ProtNLM"/>
    </source>
</evidence>